<evidence type="ECO:0000313" key="7">
    <source>
        <dbReference type="EMBL" id="KAF1815834.1"/>
    </source>
</evidence>
<feature type="region of interest" description="Disordered" evidence="5">
    <location>
        <begin position="1"/>
        <end position="27"/>
    </location>
</feature>
<protein>
    <recommendedName>
        <fullName evidence="4">tRNA N(3)-methylcytidine methyltransferase</fullName>
        <ecNumber evidence="4">2.1.1.-</ecNumber>
    </recommendedName>
</protein>
<dbReference type="InterPro" id="IPR013217">
    <property type="entry name" value="Methyltransf_12"/>
</dbReference>
<name>A0A6G1GCS2_9PEZI</name>
<reference evidence="7 9" key="1">
    <citation type="submission" date="2020-01" db="EMBL/GenBank/DDBJ databases">
        <authorList>
            <consortium name="DOE Joint Genome Institute"/>
            <person name="Haridas S."/>
            <person name="Albert R."/>
            <person name="Binder M."/>
            <person name="Bloem J."/>
            <person name="Labutti K."/>
            <person name="Salamov A."/>
            <person name="Andreopoulos B."/>
            <person name="Baker S.E."/>
            <person name="Barry K."/>
            <person name="Bills G."/>
            <person name="Bluhm B.H."/>
            <person name="Cannon C."/>
            <person name="Castanera R."/>
            <person name="Culley D.E."/>
            <person name="Daum C."/>
            <person name="Ezra D."/>
            <person name="Gonzalez J.B."/>
            <person name="Henrissat B."/>
            <person name="Kuo A."/>
            <person name="Liang C."/>
            <person name="Lipzen A."/>
            <person name="Lutzoni F."/>
            <person name="Magnuson J."/>
            <person name="Mondo S."/>
            <person name="Nolan M."/>
            <person name="Ohm R."/>
            <person name="Pangilinan J."/>
            <person name="Park H.-J."/>
            <person name="Ramirez L."/>
            <person name="Alfaro M."/>
            <person name="Sun H."/>
            <person name="Tritt A."/>
            <person name="Yoshinaga Y."/>
            <person name="Zwiers L.-H."/>
            <person name="Turgeon B.G."/>
            <person name="Goodwin S.B."/>
            <person name="Spatafora J.W."/>
            <person name="Crous P.W."/>
            <person name="Grigoriev I.V."/>
        </authorList>
    </citation>
    <scope>NUCLEOTIDE SEQUENCE</scope>
    <source>
        <strain evidence="7 9">CBS 781.70</strain>
    </source>
</reference>
<reference evidence="9" key="2">
    <citation type="submission" date="2020-04" db="EMBL/GenBank/DDBJ databases">
        <authorList>
            <consortium name="NCBI Genome Project"/>
        </authorList>
    </citation>
    <scope>NUCLEOTIDE SEQUENCE</scope>
    <source>
        <strain evidence="9">CBS 781.70</strain>
    </source>
</reference>
<keyword evidence="8" id="KW-1185">Reference proteome</keyword>
<dbReference type="GO" id="GO:0052735">
    <property type="term" value="F:tRNA (cytidine-3-)-methyltransferase activity"/>
    <property type="evidence" value="ECO:0007669"/>
    <property type="project" value="TreeGrafter"/>
</dbReference>
<dbReference type="EC" id="2.1.1.-" evidence="4"/>
<dbReference type="OrthoDB" id="417697at2759"/>
<keyword evidence="2 4" id="KW-0489">Methyltransferase</keyword>
<dbReference type="AlphaFoldDB" id="A0A6G1GCS2"/>
<feature type="region of interest" description="Disordered" evidence="5">
    <location>
        <begin position="347"/>
        <end position="380"/>
    </location>
</feature>
<dbReference type="Pfam" id="PF08242">
    <property type="entry name" value="Methyltransf_12"/>
    <property type="match status" value="1"/>
</dbReference>
<evidence type="ECO:0000313" key="9">
    <source>
        <dbReference type="RefSeq" id="XP_033537465.1"/>
    </source>
</evidence>
<feature type="domain" description="Methyltransferase type 12" evidence="6">
    <location>
        <begin position="178"/>
        <end position="283"/>
    </location>
</feature>
<dbReference type="CDD" id="cd02440">
    <property type="entry name" value="AdoMet_MTases"/>
    <property type="match status" value="1"/>
</dbReference>
<organism evidence="7">
    <name type="scientific">Eremomyces bilateralis CBS 781.70</name>
    <dbReference type="NCBI Taxonomy" id="1392243"/>
    <lineage>
        <taxon>Eukaryota</taxon>
        <taxon>Fungi</taxon>
        <taxon>Dikarya</taxon>
        <taxon>Ascomycota</taxon>
        <taxon>Pezizomycotina</taxon>
        <taxon>Dothideomycetes</taxon>
        <taxon>Dothideomycetes incertae sedis</taxon>
        <taxon>Eremomycetales</taxon>
        <taxon>Eremomycetaceae</taxon>
        <taxon>Eremomyces</taxon>
    </lineage>
</organism>
<dbReference type="InterPro" id="IPR026113">
    <property type="entry name" value="METTL2/6/8-like"/>
</dbReference>
<evidence type="ECO:0000256" key="2">
    <source>
        <dbReference type="ARBA" id="ARBA00022603"/>
    </source>
</evidence>
<evidence type="ECO:0000259" key="6">
    <source>
        <dbReference type="Pfam" id="PF08242"/>
    </source>
</evidence>
<dbReference type="GO" id="GO:0032259">
    <property type="term" value="P:methylation"/>
    <property type="evidence" value="ECO:0007669"/>
    <property type="project" value="UniProtKB-KW"/>
</dbReference>
<accession>A0A6G1GCS2</accession>
<sequence>MDEIREGEMAEAQSATQKRQQLSKGMEHLRSVVTVDDLAESAPNTVAETDKASTAFEPVRVLPHRSHDPGNNLKRSDPFQFGSRYLEQGDNIFEFNAWDHVETDDAYKEFMESQYAKQRESPVSEADKIKYNSAPETWWDKFYAVNTSNFFKNRNWLFQEFPVLKEVTQPTAGEKVLLEVGAGAGNTAYPILANNENPTLRIHACDFSKKAVEVIRSNEAYDGKMVRADVWDVAGTGDASLPPGIEAGTVDVILMIFIFSALSPDQWAQAVRNIWTLLKPGGEVFFRDYGRGDLAQVRFRKGRYMGENFYVRGDGTRVYFMAKEELESIWSGDEEFWSQNRQNWRKSQACQEDDGEKDISTEHGEEAKERSEKKDQETMEAMPKFDVLEVGVDNRMLVNRQRKLKMFRCWLQARFRKPKE</sequence>
<dbReference type="SUPFAM" id="SSF53335">
    <property type="entry name" value="S-adenosyl-L-methionine-dependent methyltransferases"/>
    <property type="match status" value="1"/>
</dbReference>
<keyword evidence="3 4" id="KW-0808">Transferase</keyword>
<dbReference type="PANTHER" id="PTHR22809">
    <property type="entry name" value="METHYLTRANSFERASE-RELATED"/>
    <property type="match status" value="1"/>
</dbReference>
<dbReference type="InterPro" id="IPR029063">
    <property type="entry name" value="SAM-dependent_MTases_sf"/>
</dbReference>
<dbReference type="PANTHER" id="PTHR22809:SF11">
    <property type="entry name" value="TRNA N(3)-METHYLCYTIDINE METHYLTRANSFERASE METTL2"/>
    <property type="match status" value="1"/>
</dbReference>
<proteinExistence type="inferred from homology"/>
<comment type="similarity">
    <text evidence="1 4">Belongs to the methyltransferase superfamily. METL family.</text>
</comment>
<dbReference type="PIRSF" id="PIRSF037755">
    <property type="entry name" value="Mettl2_prd"/>
    <property type="match status" value="1"/>
</dbReference>
<dbReference type="RefSeq" id="XP_033537465.1">
    <property type="nucleotide sequence ID" value="XM_033674315.1"/>
</dbReference>
<comment type="function">
    <text evidence="4">S-adenosyl-L-methionine-dependent methyltransferase.</text>
</comment>
<dbReference type="GeneID" id="54414885"/>
<evidence type="ECO:0000313" key="8">
    <source>
        <dbReference type="Proteomes" id="UP000504638"/>
    </source>
</evidence>
<feature type="compositionally biased region" description="Polar residues" evidence="5">
    <location>
        <begin position="13"/>
        <end position="23"/>
    </location>
</feature>
<evidence type="ECO:0000256" key="3">
    <source>
        <dbReference type="ARBA" id="ARBA00022679"/>
    </source>
</evidence>
<evidence type="ECO:0000256" key="5">
    <source>
        <dbReference type="SAM" id="MobiDB-lite"/>
    </source>
</evidence>
<dbReference type="Gene3D" id="3.40.50.150">
    <property type="entry name" value="Vaccinia Virus protein VP39"/>
    <property type="match status" value="1"/>
</dbReference>
<evidence type="ECO:0000256" key="1">
    <source>
        <dbReference type="ARBA" id="ARBA00009725"/>
    </source>
</evidence>
<dbReference type="Proteomes" id="UP000504638">
    <property type="component" value="Unplaced"/>
</dbReference>
<dbReference type="EMBL" id="ML975151">
    <property type="protein sequence ID" value="KAF1815834.1"/>
    <property type="molecule type" value="Genomic_DNA"/>
</dbReference>
<gene>
    <name evidence="7 9" type="ORF">P152DRAFT_197913</name>
</gene>
<feature type="compositionally biased region" description="Basic and acidic residues" evidence="5">
    <location>
        <begin position="357"/>
        <end position="377"/>
    </location>
</feature>
<reference evidence="9" key="3">
    <citation type="submission" date="2025-04" db="UniProtKB">
        <authorList>
            <consortium name="RefSeq"/>
        </authorList>
    </citation>
    <scope>IDENTIFICATION</scope>
    <source>
        <strain evidence="9">CBS 781.70</strain>
    </source>
</reference>
<evidence type="ECO:0000256" key="4">
    <source>
        <dbReference type="PIRNR" id="PIRNR037755"/>
    </source>
</evidence>